<keyword evidence="2" id="KW-1185">Reference proteome</keyword>
<reference evidence="1 2" key="1">
    <citation type="submission" date="2019-04" db="EMBL/GenBank/DDBJ databases">
        <title>Draft genome sequences for three unisolated Alnus-infective Frankia Sp+ strains, AgTrS, AiOr and AvVan, the first sequenced Frankia strains able to sporulate in-planta.</title>
        <authorList>
            <person name="Bethencourt L."/>
            <person name="Vautrin F."/>
            <person name="Taib N."/>
            <person name="Dubost A."/>
            <person name="Castro-Garcia L."/>
            <person name="Imbaud O."/>
            <person name="Abrouk D."/>
            <person name="Fournier P."/>
            <person name="Briolay J."/>
            <person name="Nguyen A."/>
            <person name="Normand P."/>
            <person name="Fernandez M.P."/>
            <person name="Brochier-Armanet C."/>
            <person name="Herrera-Belaroussi A."/>
        </authorList>
    </citation>
    <scope>NUCLEOTIDE SEQUENCE [LARGE SCALE GENOMIC DNA]</scope>
    <source>
        <strain evidence="1 2">AvVan</strain>
    </source>
</reference>
<sequence>MRSPEAFDQVVHTVPIMPGVIGCAPRAVRSDPAPWETSRADPAEPVEPSIEIVWTAATQGAGVLRLAPVRGAGMLEVQFPDLRP</sequence>
<name>A0A4S5CT11_9ACTN</name>
<gene>
    <name evidence="1" type="ORF">E7Y31_19430</name>
</gene>
<comment type="caution">
    <text evidence="1">The sequence shown here is derived from an EMBL/GenBank/DDBJ whole genome shotgun (WGS) entry which is preliminary data.</text>
</comment>
<evidence type="ECO:0000313" key="1">
    <source>
        <dbReference type="EMBL" id="THJ48171.1"/>
    </source>
</evidence>
<dbReference type="AlphaFoldDB" id="A0A4S5CT11"/>
<dbReference type="PROSITE" id="PS51257">
    <property type="entry name" value="PROKAR_LIPOPROTEIN"/>
    <property type="match status" value="1"/>
</dbReference>
<dbReference type="Proteomes" id="UP000305282">
    <property type="component" value="Unassembled WGS sequence"/>
</dbReference>
<organism evidence="1 2">
    <name type="scientific">Candidatus Frankia alpina</name>
    <dbReference type="NCBI Taxonomy" id="2699483"/>
    <lineage>
        <taxon>Bacteria</taxon>
        <taxon>Bacillati</taxon>
        <taxon>Actinomycetota</taxon>
        <taxon>Actinomycetes</taxon>
        <taxon>Frankiales</taxon>
        <taxon>Frankiaceae</taxon>
        <taxon>Frankia</taxon>
    </lineage>
</organism>
<dbReference type="EMBL" id="SSXH01000667">
    <property type="protein sequence ID" value="THJ48171.1"/>
    <property type="molecule type" value="Genomic_DNA"/>
</dbReference>
<evidence type="ECO:0000313" key="2">
    <source>
        <dbReference type="Proteomes" id="UP000305282"/>
    </source>
</evidence>
<protein>
    <submittedName>
        <fullName evidence="1">Uncharacterized protein</fullName>
    </submittedName>
</protein>
<accession>A0A4S5CT11</accession>
<proteinExistence type="predicted"/>